<dbReference type="SUPFAM" id="SSF47384">
    <property type="entry name" value="Homodimeric domain of signal transducing histidine kinase"/>
    <property type="match status" value="1"/>
</dbReference>
<evidence type="ECO:0000256" key="5">
    <source>
        <dbReference type="ARBA" id="ARBA00022553"/>
    </source>
</evidence>
<organism evidence="14">
    <name type="scientific">Woronichinia naegeliana WA131</name>
    <dbReference type="NCBI Taxonomy" id="2824559"/>
    <lineage>
        <taxon>Bacteria</taxon>
        <taxon>Bacillati</taxon>
        <taxon>Cyanobacteriota</taxon>
        <taxon>Cyanophyceae</taxon>
        <taxon>Synechococcales</taxon>
        <taxon>Coelosphaeriaceae</taxon>
        <taxon>Woronichinia</taxon>
    </lineage>
</organism>
<keyword evidence="6" id="KW-0808">Transferase</keyword>
<keyword evidence="7" id="KW-0547">Nucleotide-binding</keyword>
<dbReference type="GO" id="GO:0005886">
    <property type="term" value="C:plasma membrane"/>
    <property type="evidence" value="ECO:0007669"/>
    <property type="project" value="UniProtKB-SubCell"/>
</dbReference>
<keyword evidence="10" id="KW-0902">Two-component regulatory system</keyword>
<dbReference type="Pfam" id="PF00512">
    <property type="entry name" value="HisKA"/>
    <property type="match status" value="1"/>
</dbReference>
<dbReference type="Pfam" id="PF02518">
    <property type="entry name" value="HATPase_c"/>
    <property type="match status" value="1"/>
</dbReference>
<dbReference type="GO" id="GO:0000155">
    <property type="term" value="F:phosphorelay sensor kinase activity"/>
    <property type="evidence" value="ECO:0007669"/>
    <property type="project" value="InterPro"/>
</dbReference>
<protein>
    <recommendedName>
        <fullName evidence="3">histidine kinase</fullName>
        <ecNumber evidence="3">2.7.13.3</ecNumber>
    </recommendedName>
</protein>
<dbReference type="AlphaFoldDB" id="A0A977PW68"/>
<comment type="catalytic activity">
    <reaction evidence="1">
        <text>ATP + protein L-histidine = ADP + protein N-phospho-L-histidine.</text>
        <dbReference type="EC" id="2.7.13.3"/>
    </reaction>
</comment>
<dbReference type="PRINTS" id="PR00344">
    <property type="entry name" value="BCTRLSENSOR"/>
</dbReference>
<keyword evidence="12" id="KW-0812">Transmembrane</keyword>
<keyword evidence="9" id="KW-0067">ATP-binding</keyword>
<dbReference type="InterPro" id="IPR005467">
    <property type="entry name" value="His_kinase_dom"/>
</dbReference>
<evidence type="ECO:0000256" key="2">
    <source>
        <dbReference type="ARBA" id="ARBA00004236"/>
    </source>
</evidence>
<dbReference type="InterPro" id="IPR003594">
    <property type="entry name" value="HATPase_dom"/>
</dbReference>
<dbReference type="EC" id="2.7.13.3" evidence="3"/>
<evidence type="ECO:0000256" key="10">
    <source>
        <dbReference type="ARBA" id="ARBA00023012"/>
    </source>
</evidence>
<dbReference type="EMBL" id="CP073041">
    <property type="protein sequence ID" value="UXE60898.1"/>
    <property type="molecule type" value="Genomic_DNA"/>
</dbReference>
<keyword evidence="8 14" id="KW-0418">Kinase</keyword>
<dbReference type="KEGG" id="wna:KA717_36575"/>
<feature type="domain" description="Histidine kinase" evidence="13">
    <location>
        <begin position="237"/>
        <end position="463"/>
    </location>
</feature>
<reference evidence="14" key="1">
    <citation type="submission" date="2021-04" db="EMBL/GenBank/DDBJ databases">
        <title>Genome sequence of Woronichinia naegeliana from Washington state freshwater lake bloom.</title>
        <authorList>
            <person name="Dreher T.W."/>
        </authorList>
    </citation>
    <scope>NUCLEOTIDE SEQUENCE</scope>
    <source>
        <strain evidence="14">WA131</strain>
    </source>
</reference>
<sequence>MLLLILLKPFMAWVIASNRSNSSFALSPRFQILRWQLLGAYLGIMMVINLISNILVYQFFARSLHQQVDQRLQILADSAAHSLEEIQRDNINIKKQAKRHLDYDHDLDLSWQNLQQSDQSIEWFDAQKQLLGRSGKISIASPLSLGFSTLSQSSPIRVLLVPVYNKKHPNKPLIAGYIRVAESTEEVEVILHQLFWGFGIGEVISLILIGVGGMFLTRQSLKPLEKSYQQLKQFTGDASHELRSPLTAIKLSVEVLQTHPERIHPQDVEKLNSIISATNQMGRLVEDLLLLARTDNELDLIHQDQGIIPLEELLEDVITLLEPQAEQKSILITIHCLANGMVQGDTFQLQRLFTNLLENAIKYTPAPGQVDITLQATEKWATITIQDTGIGIDPQQLPFIFDRFWQAEQARSPIPSTTSTQAQGTGLGLAIAQSIVKRHGGEITVKSMLGEGTCFTVRLPVASTFLKADFTLSLTNGQIPPKNDRQ</sequence>
<dbReference type="PANTHER" id="PTHR43711:SF1">
    <property type="entry name" value="HISTIDINE KINASE 1"/>
    <property type="match status" value="1"/>
</dbReference>
<dbReference type="InterPro" id="IPR003661">
    <property type="entry name" value="HisK_dim/P_dom"/>
</dbReference>
<dbReference type="FunFam" id="3.30.565.10:FF:000023">
    <property type="entry name" value="PAS domain-containing sensor histidine kinase"/>
    <property type="match status" value="1"/>
</dbReference>
<keyword evidence="4" id="KW-1003">Cell membrane</keyword>
<name>A0A977PW68_9CYAN</name>
<keyword evidence="11 12" id="KW-0472">Membrane</keyword>
<dbReference type="CDD" id="cd00075">
    <property type="entry name" value="HATPase"/>
    <property type="match status" value="1"/>
</dbReference>
<dbReference type="SMART" id="SM00387">
    <property type="entry name" value="HATPase_c"/>
    <property type="match status" value="1"/>
</dbReference>
<feature type="transmembrane region" description="Helical" evidence="12">
    <location>
        <begin position="194"/>
        <end position="216"/>
    </location>
</feature>
<dbReference type="SMART" id="SM00388">
    <property type="entry name" value="HisKA"/>
    <property type="match status" value="1"/>
</dbReference>
<dbReference type="InterPro" id="IPR050736">
    <property type="entry name" value="Sensor_HK_Regulatory"/>
</dbReference>
<evidence type="ECO:0000256" key="7">
    <source>
        <dbReference type="ARBA" id="ARBA00022741"/>
    </source>
</evidence>
<dbReference type="CDD" id="cd00082">
    <property type="entry name" value="HisKA"/>
    <property type="match status" value="1"/>
</dbReference>
<dbReference type="PANTHER" id="PTHR43711">
    <property type="entry name" value="TWO-COMPONENT HISTIDINE KINASE"/>
    <property type="match status" value="1"/>
</dbReference>
<evidence type="ECO:0000259" key="13">
    <source>
        <dbReference type="PROSITE" id="PS50109"/>
    </source>
</evidence>
<evidence type="ECO:0000256" key="9">
    <source>
        <dbReference type="ARBA" id="ARBA00022840"/>
    </source>
</evidence>
<dbReference type="InterPro" id="IPR004358">
    <property type="entry name" value="Sig_transdc_His_kin-like_C"/>
</dbReference>
<dbReference type="Gene3D" id="1.10.287.130">
    <property type="match status" value="1"/>
</dbReference>
<dbReference type="GO" id="GO:0005524">
    <property type="term" value="F:ATP binding"/>
    <property type="evidence" value="ECO:0007669"/>
    <property type="project" value="UniProtKB-KW"/>
</dbReference>
<accession>A0A977PW68</accession>
<gene>
    <name evidence="14" type="ORF">KA717_36575</name>
</gene>
<evidence type="ECO:0000256" key="8">
    <source>
        <dbReference type="ARBA" id="ARBA00022777"/>
    </source>
</evidence>
<evidence type="ECO:0000256" key="12">
    <source>
        <dbReference type="SAM" id="Phobius"/>
    </source>
</evidence>
<evidence type="ECO:0000256" key="6">
    <source>
        <dbReference type="ARBA" id="ARBA00022679"/>
    </source>
</evidence>
<dbReference type="InterPro" id="IPR036097">
    <property type="entry name" value="HisK_dim/P_sf"/>
</dbReference>
<evidence type="ECO:0000313" key="14">
    <source>
        <dbReference type="EMBL" id="UXE60898.1"/>
    </source>
</evidence>
<dbReference type="Gene3D" id="3.30.565.10">
    <property type="entry name" value="Histidine kinase-like ATPase, C-terminal domain"/>
    <property type="match status" value="1"/>
</dbReference>
<dbReference type="InterPro" id="IPR036890">
    <property type="entry name" value="HATPase_C_sf"/>
</dbReference>
<keyword evidence="12" id="KW-1133">Transmembrane helix</keyword>
<evidence type="ECO:0000256" key="1">
    <source>
        <dbReference type="ARBA" id="ARBA00000085"/>
    </source>
</evidence>
<dbReference type="Proteomes" id="UP001065613">
    <property type="component" value="Chromosome"/>
</dbReference>
<comment type="subcellular location">
    <subcellularLocation>
        <location evidence="2">Cell membrane</location>
    </subcellularLocation>
</comment>
<evidence type="ECO:0000256" key="11">
    <source>
        <dbReference type="ARBA" id="ARBA00023136"/>
    </source>
</evidence>
<evidence type="ECO:0000256" key="3">
    <source>
        <dbReference type="ARBA" id="ARBA00012438"/>
    </source>
</evidence>
<dbReference type="PROSITE" id="PS50109">
    <property type="entry name" value="HIS_KIN"/>
    <property type="match status" value="1"/>
</dbReference>
<feature type="transmembrane region" description="Helical" evidence="12">
    <location>
        <begin position="35"/>
        <end position="57"/>
    </location>
</feature>
<evidence type="ECO:0000256" key="4">
    <source>
        <dbReference type="ARBA" id="ARBA00022475"/>
    </source>
</evidence>
<keyword evidence="5" id="KW-0597">Phosphoprotein</keyword>
<dbReference type="SUPFAM" id="SSF55874">
    <property type="entry name" value="ATPase domain of HSP90 chaperone/DNA topoisomerase II/histidine kinase"/>
    <property type="match status" value="1"/>
</dbReference>
<proteinExistence type="predicted"/>